<dbReference type="PANTHER" id="PTHR23135">
    <property type="entry name" value="MUR LIGASE FAMILY MEMBER"/>
    <property type="match status" value="1"/>
</dbReference>
<feature type="binding site" evidence="7">
    <location>
        <begin position="426"/>
        <end position="429"/>
    </location>
    <ligand>
        <name>meso-2,6-diaminopimelate</name>
        <dbReference type="ChEBI" id="CHEBI:57791"/>
    </ligand>
</feature>
<keyword evidence="7" id="KW-0460">Magnesium</keyword>
<feature type="binding site" evidence="7">
    <location>
        <position position="477"/>
    </location>
    <ligand>
        <name>meso-2,6-diaminopimelate</name>
        <dbReference type="ChEBI" id="CHEBI:57791"/>
    </ligand>
</feature>
<dbReference type="GO" id="GO:0008360">
    <property type="term" value="P:regulation of cell shape"/>
    <property type="evidence" value="ECO:0007669"/>
    <property type="project" value="UniProtKB-KW"/>
</dbReference>
<reference evidence="14 15" key="2">
    <citation type="journal article" date="2016" name="Science">
        <title>A bacterium that degrades and assimilates poly(ethylene terephthalate).</title>
        <authorList>
            <person name="Yoshida S."/>
            <person name="Hiraga K."/>
            <person name="Takehana T."/>
            <person name="Taniguchi I."/>
            <person name="Yamaji H."/>
            <person name="Maeda Y."/>
            <person name="Toyohara K."/>
            <person name="Miyamoto K."/>
            <person name="Kimura Y."/>
            <person name="Oda K."/>
        </authorList>
    </citation>
    <scope>NUCLEOTIDE SEQUENCE [LARGE SCALE GENOMIC DNA]</scope>
    <source>
        <strain evidence="15">NBRC 110686 / TISTR 2288 / 201-F6</strain>
    </source>
</reference>
<dbReference type="Pfam" id="PF02875">
    <property type="entry name" value="Mur_ligase_C"/>
    <property type="match status" value="2"/>
</dbReference>
<keyword evidence="15" id="KW-1185">Reference proteome</keyword>
<feature type="domain" description="Mur ligase C-terminal" evidence="12">
    <location>
        <begin position="344"/>
        <end position="479"/>
    </location>
</feature>
<feature type="binding site" evidence="7">
    <location>
        <position position="29"/>
    </location>
    <ligand>
        <name>UDP-N-acetyl-alpha-D-muramoyl-L-alanyl-D-glutamate</name>
        <dbReference type="ChEBI" id="CHEBI:83900"/>
    </ligand>
</feature>
<dbReference type="GO" id="GO:0008766">
    <property type="term" value="F:UDP-N-acetylmuramoylalanyl-D-glutamyl-2,6-diaminopimelate-D-alanyl-D-alanine ligase activity"/>
    <property type="evidence" value="ECO:0007669"/>
    <property type="project" value="RHEA"/>
</dbReference>
<evidence type="ECO:0000256" key="4">
    <source>
        <dbReference type="ARBA" id="ARBA00022984"/>
    </source>
</evidence>
<feature type="domain" description="Mur ligase N-terminal catalytic" evidence="11">
    <location>
        <begin position="539"/>
        <end position="607"/>
    </location>
</feature>
<evidence type="ECO:0000259" key="13">
    <source>
        <dbReference type="Pfam" id="PF08245"/>
    </source>
</evidence>
<dbReference type="EMBL" id="BBYR01000042">
    <property type="protein sequence ID" value="GAP37098.1"/>
    <property type="molecule type" value="Genomic_DNA"/>
</dbReference>
<dbReference type="InterPro" id="IPR005761">
    <property type="entry name" value="UDP-N-AcMur-Glu-dNH2Pim_ligase"/>
</dbReference>
<dbReference type="NCBIfam" id="TIGR01143">
    <property type="entry name" value="murF"/>
    <property type="match status" value="1"/>
</dbReference>
<comment type="cofactor">
    <cofactor evidence="7">
        <name>Mg(2+)</name>
        <dbReference type="ChEBI" id="CHEBI:18420"/>
    </cofactor>
</comment>
<keyword evidence="6 8" id="KW-0961">Cell wall biogenesis/degradation</keyword>
<feature type="binding site" evidence="7">
    <location>
        <begin position="155"/>
        <end position="156"/>
    </location>
    <ligand>
        <name>UDP-N-acetyl-alpha-D-muramoyl-L-alanyl-D-glutamate</name>
        <dbReference type="ChEBI" id="CHEBI:83900"/>
    </ligand>
</feature>
<evidence type="ECO:0000256" key="8">
    <source>
        <dbReference type="HAMAP-Rule" id="MF_02019"/>
    </source>
</evidence>
<comment type="catalytic activity">
    <reaction evidence="8 10">
        <text>D-alanyl-D-alanine + UDP-N-acetyl-alpha-D-muramoyl-L-alanyl-gamma-D-glutamyl-meso-2,6-diaminopimelate + ATP = UDP-N-acetyl-alpha-D-muramoyl-L-alanyl-gamma-D-glutamyl-meso-2,6-diaminopimeloyl-D-alanyl-D-alanine + ADP + phosphate + H(+)</text>
        <dbReference type="Rhea" id="RHEA:28374"/>
        <dbReference type="ChEBI" id="CHEBI:15378"/>
        <dbReference type="ChEBI" id="CHEBI:30616"/>
        <dbReference type="ChEBI" id="CHEBI:43474"/>
        <dbReference type="ChEBI" id="CHEBI:57822"/>
        <dbReference type="ChEBI" id="CHEBI:61386"/>
        <dbReference type="ChEBI" id="CHEBI:83905"/>
        <dbReference type="ChEBI" id="CHEBI:456216"/>
        <dbReference type="EC" id="6.3.2.10"/>
    </reaction>
</comment>
<dbReference type="STRING" id="1547922.ISF6_2953"/>
<evidence type="ECO:0000313" key="15">
    <source>
        <dbReference type="Proteomes" id="UP000037660"/>
    </source>
</evidence>
<keyword evidence="3 8" id="KW-0133">Cell shape</keyword>
<feature type="domain" description="Mur ligase C-terminal" evidence="12">
    <location>
        <begin position="851"/>
        <end position="957"/>
    </location>
</feature>
<dbReference type="GO" id="GO:0000287">
    <property type="term" value="F:magnesium ion binding"/>
    <property type="evidence" value="ECO:0007669"/>
    <property type="project" value="UniProtKB-UniRule"/>
</dbReference>
<feature type="binding site" evidence="7">
    <location>
        <position position="190"/>
    </location>
    <ligand>
        <name>UDP-N-acetyl-alpha-D-muramoyl-L-alanyl-D-glutamate</name>
        <dbReference type="ChEBI" id="CHEBI:83900"/>
    </ligand>
</feature>
<feature type="modified residue" description="N6-carboxylysine" evidence="7">
    <location>
        <position position="222"/>
    </location>
</feature>
<dbReference type="Gene3D" id="3.90.190.20">
    <property type="entry name" value="Mur ligase, C-terminal domain"/>
    <property type="match status" value="2"/>
</dbReference>
<dbReference type="EC" id="6.3.2.13" evidence="7"/>
<dbReference type="InterPro" id="IPR036615">
    <property type="entry name" value="Mur_ligase_C_dom_sf"/>
</dbReference>
<protein>
    <recommendedName>
        <fullName evidence="7 8">Multifunctional fusion protein</fullName>
    </recommendedName>
    <domain>
        <recommendedName>
            <fullName evidence="7">UDP-N-acetylmuramoyl-L-alanyl-D-glutamate--2,6-diaminopimelate ligase</fullName>
            <ecNumber evidence="7">6.3.2.13</ecNumber>
        </recommendedName>
        <alternativeName>
            <fullName evidence="7">Meso-A2pm-adding enzyme</fullName>
        </alternativeName>
        <alternativeName>
            <fullName evidence="7">Meso-diaminopimelate-adding enzyme</fullName>
        </alternativeName>
        <alternativeName>
            <fullName evidence="7">UDP-MurNAc-L-Ala-D-Glu:meso-diaminopimelate ligase</fullName>
        </alternativeName>
        <alternativeName>
            <fullName evidence="7">UDP-MurNAc-tripeptide synthetase</fullName>
        </alternativeName>
        <alternativeName>
            <fullName evidence="7">UDP-N-acetylmuramyl-tripeptide synthetase</fullName>
        </alternativeName>
    </domain>
    <domain>
        <recommendedName>
            <fullName evidence="8">UDP-N-acetylmuramoyl-tripeptide--D-alanyl-D-alanine ligase</fullName>
            <ecNumber evidence="8">6.3.2.10</ecNumber>
        </recommendedName>
        <alternativeName>
            <fullName evidence="8">D-alanyl-D-alanine-adding enzyme</fullName>
        </alternativeName>
    </domain>
</protein>
<comment type="PTM">
    <text evidence="7">Carboxylation is probably crucial for Mg(2+) binding and, consequently, for the gamma-phosphate positioning of ATP.</text>
</comment>
<evidence type="ECO:0000256" key="6">
    <source>
        <dbReference type="ARBA" id="ARBA00023316"/>
    </source>
</evidence>
<comment type="caution">
    <text evidence="14">The sequence shown here is derived from an EMBL/GenBank/DDBJ whole genome shotgun (WGS) entry which is preliminary data.</text>
</comment>
<dbReference type="GO" id="GO:0071555">
    <property type="term" value="P:cell wall organization"/>
    <property type="evidence" value="ECO:0007669"/>
    <property type="project" value="UniProtKB-KW"/>
</dbReference>
<sequence length="984" mass="101210">MPGPMRLTGLAATLTWLARRGARGLATDSRRLQPGEAFIAWPGAADDGRRHVRAALAAGAPACLVEAEGVAEFGFDDEPRVAAIEGLKALTGELAAAWYAHPSDTLPVLAVTGTNGKTSTSWWIAGALAALGRRAAVVGTLGVGVPPELVPTGLTTPDPVALQSAFRRFADAGCDAVAIEASSIGLEEQRLAGTRVAVALLTNLTQDHLDYHGSMEAYWQAKARLFAWPGLRAVVVNVDDPYGARLVDAARPGGPALWTYAVGPAAPSARLRADAPAYRDGGLAFTVVESAHGRGASRSAEVRTGLIGDYNVANLLAVIGGLRALGIPLEAAAAACAGLAPVPGRMQRVAPPDEAAAPALPQVVVDYAHTPDALEKALQALRPLARARGGALQLVFGCGGNRDPGKRPRMGAIAEAGADRVLLTSDNPRRESPQAILADIVAGLSHPAAAVVEPDRGLAIARAVRDAAPADVVLVAGKGHEATQEIGTEKRPFSDVTVARDALAARAAADAPMMDLATAAGLLPGARLVGDGATALRRVHSDTRSLRAGDLFVALRGERFDAHDFLPQAAAAGAAAALAERGLAEAGLPGLLVPDTRAALQQLAAAWRRRHALPLVAVTGSNGKTTVTQMLAAVLRAWHGSAAFATEGNLNNDIGLPLTLLRLRPAHRAGVVELGMNHPGEIAALAALAAPTVALVNNAQREHQEFMDGVEAVARENGSVFAALPADGVAVYPADDAQAPVWQALAEGRRTLRFALEGEDGAAPAAELRGRARWDAAGHWAVEAEGPDGRRLAWRLALPGRHNVRNALAVAACALAVGCPAEAIVQGLEGFEPVKGRSRLLSAPGPNGTSLALVDDSYNANPDSVRAAIELLAGLPGPRWLLLGDMGEVGSQGPAFHAEVGAHAARHGIEHLWAAGAASAHAAAAFPGARHFDTVEALLAALPQAPACRAVLVKGSRFMRMERVVAALQGGAALARGEGGVHAA</sequence>
<comment type="function">
    <text evidence="8 10">Involved in cell wall formation. Catalyzes the final step in the synthesis of UDP-N-acetylmuramoyl-pentapeptide, the precursor of murein.</text>
</comment>
<evidence type="ECO:0000256" key="5">
    <source>
        <dbReference type="ARBA" id="ARBA00023306"/>
    </source>
</evidence>
<evidence type="ECO:0000259" key="12">
    <source>
        <dbReference type="Pfam" id="PF02875"/>
    </source>
</evidence>
<dbReference type="PANTHER" id="PTHR23135:SF4">
    <property type="entry name" value="UDP-N-ACETYLMURAMOYL-L-ALANYL-D-GLUTAMATE--2,6-DIAMINOPIMELATE LIGASE MURE HOMOLOG, CHLOROPLASTIC"/>
    <property type="match status" value="1"/>
</dbReference>
<dbReference type="Gene3D" id="3.40.1190.10">
    <property type="entry name" value="Mur-like, catalytic domain"/>
    <property type="match status" value="2"/>
</dbReference>
<dbReference type="Proteomes" id="UP000037660">
    <property type="component" value="Unassembled WGS sequence"/>
</dbReference>
<name>A0A0K8P3A6_PISS1</name>
<dbReference type="SUPFAM" id="SSF63418">
    <property type="entry name" value="MurE/MurF N-terminal domain"/>
    <property type="match status" value="2"/>
</dbReference>
<dbReference type="GO" id="GO:0051301">
    <property type="term" value="P:cell division"/>
    <property type="evidence" value="ECO:0007669"/>
    <property type="project" value="UniProtKB-KW"/>
</dbReference>
<dbReference type="UniPathway" id="UPA00219"/>
<reference evidence="15" key="1">
    <citation type="submission" date="2015-07" db="EMBL/GenBank/DDBJ databases">
        <title>Discovery of a poly(ethylene terephthalate assimilation.</title>
        <authorList>
            <person name="Yoshida S."/>
            <person name="Hiraga K."/>
            <person name="Takehana T."/>
            <person name="Taniguchi I."/>
            <person name="Yamaji H."/>
            <person name="Maeda Y."/>
            <person name="Toyohara K."/>
            <person name="Miyamoto K."/>
            <person name="Kimura Y."/>
            <person name="Oda K."/>
        </authorList>
    </citation>
    <scope>NUCLEOTIDE SEQUENCE [LARGE SCALE GENOMIC DNA]</scope>
    <source>
        <strain evidence="15">NBRC 110686 / TISTR 2288 / 201-F6</strain>
    </source>
</reference>
<comment type="catalytic activity">
    <reaction evidence="7">
        <text>UDP-N-acetyl-alpha-D-muramoyl-L-alanyl-D-glutamate + meso-2,6-diaminopimelate + ATP = UDP-N-acetyl-alpha-D-muramoyl-L-alanyl-gamma-D-glutamyl-meso-2,6-diaminopimelate + ADP + phosphate + H(+)</text>
        <dbReference type="Rhea" id="RHEA:23676"/>
        <dbReference type="ChEBI" id="CHEBI:15378"/>
        <dbReference type="ChEBI" id="CHEBI:30616"/>
        <dbReference type="ChEBI" id="CHEBI:43474"/>
        <dbReference type="ChEBI" id="CHEBI:57791"/>
        <dbReference type="ChEBI" id="CHEBI:83900"/>
        <dbReference type="ChEBI" id="CHEBI:83905"/>
        <dbReference type="ChEBI" id="CHEBI:456216"/>
        <dbReference type="EC" id="6.3.2.13"/>
    </reaction>
</comment>
<evidence type="ECO:0000256" key="2">
    <source>
        <dbReference type="ARBA" id="ARBA00022618"/>
    </source>
</evidence>
<evidence type="ECO:0000256" key="3">
    <source>
        <dbReference type="ARBA" id="ARBA00022960"/>
    </source>
</evidence>
<comment type="caution">
    <text evidence="7">Lacks conserved residue(s) required for the propagation of feature annotation.</text>
</comment>
<comment type="similarity">
    <text evidence="1 7">Belongs to the MurCDEF family. MurE subfamily.</text>
</comment>
<evidence type="ECO:0000256" key="9">
    <source>
        <dbReference type="RuleBase" id="RU004135"/>
    </source>
</evidence>
<comment type="pathway">
    <text evidence="8 9">Cell wall biogenesis; peptidoglycan biosynthesis.</text>
</comment>
<comment type="similarity">
    <text evidence="8">Belongs to the MurCDEF family. MurF subfamily.</text>
</comment>
<proteinExistence type="inferred from homology"/>
<evidence type="ECO:0000256" key="1">
    <source>
        <dbReference type="ARBA" id="ARBA00005898"/>
    </source>
</evidence>
<dbReference type="InterPro" id="IPR013221">
    <property type="entry name" value="Mur_ligase_cen"/>
</dbReference>
<dbReference type="NCBIfam" id="TIGR01085">
    <property type="entry name" value="murE"/>
    <property type="match status" value="1"/>
</dbReference>
<dbReference type="NCBIfam" id="NF001126">
    <property type="entry name" value="PRK00139.1-4"/>
    <property type="match status" value="1"/>
</dbReference>
<keyword evidence="8 14" id="KW-0436">Ligase</keyword>
<dbReference type="Gene3D" id="3.40.1390.10">
    <property type="entry name" value="MurE/MurF, N-terminal domain"/>
    <property type="match status" value="2"/>
</dbReference>
<dbReference type="GO" id="GO:0009252">
    <property type="term" value="P:peptidoglycan biosynthetic process"/>
    <property type="evidence" value="ECO:0007669"/>
    <property type="project" value="UniProtKB-UniRule"/>
</dbReference>
<comment type="function">
    <text evidence="7">Catalyzes the addition of meso-diaminopimelic acid to the nucleotide precursor UDP-N-acetylmuramoyl-L-alanyl-D-glutamate (UMAG) in the biosynthesis of bacterial cell-wall peptidoglycan.</text>
</comment>
<feature type="domain" description="Mur ligase central" evidence="13">
    <location>
        <begin position="111"/>
        <end position="320"/>
    </location>
</feature>
<dbReference type="InterPro" id="IPR036565">
    <property type="entry name" value="Mur-like_cat_sf"/>
</dbReference>
<evidence type="ECO:0000256" key="7">
    <source>
        <dbReference type="HAMAP-Rule" id="MF_00208"/>
    </source>
</evidence>
<dbReference type="SUPFAM" id="SSF53244">
    <property type="entry name" value="MurD-like peptide ligases, peptide-binding domain"/>
    <property type="match status" value="2"/>
</dbReference>
<dbReference type="HAMAP" id="MF_00208">
    <property type="entry name" value="MurE"/>
    <property type="match status" value="1"/>
</dbReference>
<feature type="domain" description="Mur ligase central" evidence="13">
    <location>
        <begin position="618"/>
        <end position="814"/>
    </location>
</feature>
<dbReference type="Pfam" id="PF08245">
    <property type="entry name" value="Mur_ligase_M"/>
    <property type="match status" value="2"/>
</dbReference>
<dbReference type="GO" id="GO:0005524">
    <property type="term" value="F:ATP binding"/>
    <property type="evidence" value="ECO:0007669"/>
    <property type="project" value="UniProtKB-UniRule"/>
</dbReference>
<evidence type="ECO:0000259" key="11">
    <source>
        <dbReference type="Pfam" id="PF01225"/>
    </source>
</evidence>
<keyword evidence="4 8" id="KW-0573">Peptidoglycan synthesis</keyword>
<dbReference type="AlphaFoldDB" id="A0A0K8P3A6"/>
<dbReference type="Pfam" id="PF01225">
    <property type="entry name" value="Mur_ligase"/>
    <property type="match status" value="1"/>
</dbReference>
<organism evidence="14 15">
    <name type="scientific">Piscinibacter sakaiensis</name>
    <name type="common">Ideonella sakaiensis</name>
    <dbReference type="NCBI Taxonomy" id="1547922"/>
    <lineage>
        <taxon>Bacteria</taxon>
        <taxon>Pseudomonadati</taxon>
        <taxon>Pseudomonadota</taxon>
        <taxon>Betaproteobacteria</taxon>
        <taxon>Burkholderiales</taxon>
        <taxon>Sphaerotilaceae</taxon>
        <taxon>Piscinibacter</taxon>
    </lineage>
</organism>
<feature type="short sequence motif" description="Meso-diaminopimelate recognition motif" evidence="7">
    <location>
        <begin position="426"/>
        <end position="429"/>
    </location>
</feature>
<feature type="binding site" evidence="7">
    <location>
        <position position="182"/>
    </location>
    <ligand>
        <name>UDP-N-acetyl-alpha-D-muramoyl-L-alanyl-D-glutamate</name>
        <dbReference type="ChEBI" id="CHEBI:83900"/>
    </ligand>
</feature>
<comment type="subcellular location">
    <subcellularLocation>
        <location evidence="8 9">Cytoplasm</location>
    </subcellularLocation>
</comment>
<dbReference type="EC" id="6.3.2.10" evidence="8"/>
<dbReference type="InterPro" id="IPR035911">
    <property type="entry name" value="MurE/MurF_N"/>
</dbReference>
<dbReference type="HAMAP" id="MF_02019">
    <property type="entry name" value="MurF"/>
    <property type="match status" value="1"/>
</dbReference>
<dbReference type="RefSeq" id="WP_054021046.1">
    <property type="nucleotide sequence ID" value="NZ_BBYR01000042.1"/>
</dbReference>
<dbReference type="NCBIfam" id="NF008896">
    <property type="entry name" value="PRK11929.1"/>
    <property type="match status" value="1"/>
</dbReference>
<dbReference type="SUPFAM" id="SSF53623">
    <property type="entry name" value="MurD-like peptide ligases, catalytic domain"/>
    <property type="match status" value="2"/>
</dbReference>
<dbReference type="InterPro" id="IPR004101">
    <property type="entry name" value="Mur_ligase_C"/>
</dbReference>
<dbReference type="InterPro" id="IPR005863">
    <property type="entry name" value="UDP-N-AcMur_synth"/>
</dbReference>
<feature type="binding site" evidence="7">
    <location>
        <begin position="113"/>
        <end position="119"/>
    </location>
    <ligand>
        <name>ATP</name>
        <dbReference type="ChEBI" id="CHEBI:30616"/>
    </ligand>
</feature>
<feature type="binding site" evidence="7">
    <location>
        <position position="481"/>
    </location>
    <ligand>
        <name>meso-2,6-diaminopimelate</name>
        <dbReference type="ChEBI" id="CHEBI:57791"/>
    </ligand>
</feature>
<dbReference type="InterPro" id="IPR000713">
    <property type="entry name" value="Mur_ligase_N"/>
</dbReference>
<evidence type="ECO:0000313" key="14">
    <source>
        <dbReference type="EMBL" id="GAP37098.1"/>
    </source>
</evidence>
<keyword evidence="8" id="KW-0067">ATP-binding</keyword>
<dbReference type="GO" id="GO:0008765">
    <property type="term" value="F:UDP-N-acetylmuramoylalanyl-D-glutamate-2,6-diaminopimelate ligase activity"/>
    <property type="evidence" value="ECO:0007669"/>
    <property type="project" value="UniProtKB-UniRule"/>
</dbReference>
<gene>
    <name evidence="8" type="primary">murF</name>
    <name evidence="7" type="synonym">murE</name>
    <name evidence="14" type="ORF">ISF6_2953</name>
</gene>
<feature type="binding site" evidence="8">
    <location>
        <begin position="620"/>
        <end position="626"/>
    </location>
    <ligand>
        <name>ATP</name>
        <dbReference type="ChEBI" id="CHEBI:30616"/>
    </ligand>
</feature>
<accession>A0A0K8P3A6</accession>
<keyword evidence="5 8" id="KW-0131">Cell cycle</keyword>
<dbReference type="GO" id="GO:0005737">
    <property type="term" value="C:cytoplasm"/>
    <property type="evidence" value="ECO:0007669"/>
    <property type="project" value="UniProtKB-SubCell"/>
</dbReference>
<keyword evidence="2 8" id="KW-0132">Cell division</keyword>
<keyword evidence="8" id="KW-0963">Cytoplasm</keyword>
<evidence type="ECO:0000256" key="10">
    <source>
        <dbReference type="RuleBase" id="RU004136"/>
    </source>
</evidence>
<feature type="binding site" evidence="7">
    <location>
        <position position="402"/>
    </location>
    <ligand>
        <name>meso-2,6-diaminopimelate</name>
        <dbReference type="ChEBI" id="CHEBI:57791"/>
    </ligand>
</feature>
<dbReference type="GO" id="GO:0047480">
    <property type="term" value="F:UDP-N-acetylmuramoyl-tripeptide-D-alanyl-D-alanine ligase activity"/>
    <property type="evidence" value="ECO:0007669"/>
    <property type="project" value="UniProtKB-UniRule"/>
</dbReference>
<keyword evidence="8" id="KW-0547">Nucleotide-binding</keyword>